<name>A0A365P6C3_9ACTN</name>
<dbReference type="STRING" id="37915.A2U19_12625"/>
<keyword evidence="5" id="KW-1185">Reference proteome</keyword>
<dbReference type="Pfam" id="PF05117">
    <property type="entry name" value="DUF695"/>
    <property type="match status" value="1"/>
</dbReference>
<evidence type="ECO:0000313" key="2">
    <source>
        <dbReference type="EMBL" id="MDN4506129.1"/>
    </source>
</evidence>
<proteinExistence type="predicted"/>
<evidence type="ECO:0000313" key="3">
    <source>
        <dbReference type="EMBL" id="RBA30490.1"/>
    </source>
</evidence>
<evidence type="ECO:0000259" key="1">
    <source>
        <dbReference type="Pfam" id="PF05117"/>
    </source>
</evidence>
<reference evidence="2 5" key="2">
    <citation type="submission" date="2023-07" db="EMBL/GenBank/DDBJ databases">
        <title>Strategy for survival of the halotoleranting strain Dietzia MX2 from the Yakshinskoe mineral salts deposit.</title>
        <authorList>
            <person name="Kharitonova M.A."/>
            <person name="Kupriyanova-Ashina F.G."/>
            <person name="Shakirov T.R."/>
            <person name="Vafina M.S."/>
            <person name="Ilinskaya O.N."/>
        </authorList>
    </citation>
    <scope>NUCLEOTIDE SEQUENCE [LARGE SCALE GENOMIC DNA]</scope>
    <source>
        <strain evidence="2 5">MX2</strain>
    </source>
</reference>
<evidence type="ECO:0000313" key="4">
    <source>
        <dbReference type="Proteomes" id="UP000252187"/>
    </source>
</evidence>
<dbReference type="AlphaFoldDB" id="A0A365P6C3"/>
<dbReference type="EMBL" id="QNTT01000079">
    <property type="protein sequence ID" value="RBA30490.1"/>
    <property type="molecule type" value="Genomic_DNA"/>
</dbReference>
<sequence>MAIRAARPRQLSRSLDFSGVRVETARLRSDRAVTTFWRWWAEGGRRRATAALDSGDARRVVPEITSLIEAIDPRLSWEFVPAREGGPHRLTVTAAGVPELRGAARRWLAAAPDADESWSFADLREPVRGCAMYFRDHRLDFDQAEVVVDLGLSRADVTVHHPAFTGLSGADLGIAAYLLLDALCGEEQVETWVGLIRANATAPGIEAVPLWELPEILCELAADNTDELGDPAWQILHGETGRGPLVAVVRVPLVALSAPEFDRHVAVHVPYTDVEDGGLPGSLSLPGLRDLEDHLVERLEGNGECVGAESCDGRRLLHFYVDSTTPAHEQLRVAASGWDQGEVSVTVTDDPGWRKVQHLRV</sequence>
<dbReference type="Proteomes" id="UP001172702">
    <property type="component" value="Unassembled WGS sequence"/>
</dbReference>
<feature type="domain" description="DUF695" evidence="1">
    <location>
        <begin position="247"/>
        <end position="354"/>
    </location>
</feature>
<accession>A0A365P6C3</accession>
<comment type="caution">
    <text evidence="3">The sequence shown here is derived from an EMBL/GenBank/DDBJ whole genome shotgun (WGS) entry which is preliminary data.</text>
</comment>
<dbReference type="Proteomes" id="UP000252187">
    <property type="component" value="Unassembled WGS sequence"/>
</dbReference>
<dbReference type="InterPro" id="IPR016097">
    <property type="entry name" value="DUF695"/>
</dbReference>
<organism evidence="3 4">
    <name type="scientific">Dietzia maris</name>
    <dbReference type="NCBI Taxonomy" id="37915"/>
    <lineage>
        <taxon>Bacteria</taxon>
        <taxon>Bacillati</taxon>
        <taxon>Actinomycetota</taxon>
        <taxon>Actinomycetes</taxon>
        <taxon>Mycobacteriales</taxon>
        <taxon>Dietziaceae</taxon>
        <taxon>Dietzia</taxon>
    </lineage>
</organism>
<protein>
    <submittedName>
        <fullName evidence="3">DUF695 domain-containing protein</fullName>
    </submittedName>
</protein>
<dbReference type="EMBL" id="JAUHTB010000008">
    <property type="protein sequence ID" value="MDN4506129.1"/>
    <property type="molecule type" value="Genomic_DNA"/>
</dbReference>
<evidence type="ECO:0000313" key="5">
    <source>
        <dbReference type="Proteomes" id="UP001172702"/>
    </source>
</evidence>
<reference evidence="3 4" key="1">
    <citation type="submission" date="2018-06" db="EMBL/GenBank/DDBJ databases">
        <title>Whole genome sequencing of four bacterial strains from South Shetland trench revealing bio-synthetic gene clusters.</title>
        <authorList>
            <person name="Abdel-Mageed W.M."/>
            <person name="Lehri B."/>
            <person name="Jarmusch S.A."/>
            <person name="Miranda K."/>
            <person name="Goodfellow M."/>
            <person name="Jaspars M."/>
            <person name="Karlyshev A.V."/>
        </authorList>
    </citation>
    <scope>NUCLEOTIDE SEQUENCE [LARGE SCALE GENOMIC DNA]</scope>
    <source>
        <strain evidence="3 4">SST1</strain>
    </source>
</reference>
<gene>
    <name evidence="3" type="ORF">DQ226_16985</name>
    <name evidence="2" type="ORF">QYF62_08675</name>
</gene>
<dbReference type="RefSeq" id="WP_096907068.1">
    <property type="nucleotide sequence ID" value="NZ_JAPWIO010000003.1"/>
</dbReference>